<dbReference type="SUPFAM" id="SSF52540">
    <property type="entry name" value="P-loop containing nucleoside triphosphate hydrolases"/>
    <property type="match status" value="1"/>
</dbReference>
<proteinExistence type="inferred from homology"/>
<dbReference type="Pfam" id="PF01656">
    <property type="entry name" value="CbiA"/>
    <property type="match status" value="1"/>
</dbReference>
<evidence type="ECO:0000256" key="2">
    <source>
        <dbReference type="ARBA" id="ARBA00022598"/>
    </source>
</evidence>
<evidence type="ECO:0000259" key="8">
    <source>
        <dbReference type="Pfam" id="PF07685"/>
    </source>
</evidence>
<dbReference type="CDD" id="cd05388">
    <property type="entry name" value="CobB_N"/>
    <property type="match status" value="1"/>
</dbReference>
<dbReference type="Pfam" id="PF07685">
    <property type="entry name" value="GATase_3"/>
    <property type="match status" value="1"/>
</dbReference>
<keyword evidence="3" id="KW-0547">Nucleotide-binding</keyword>
<keyword evidence="6" id="KW-0315">Glutamine amidotransferase</keyword>
<dbReference type="EMBL" id="LAZR01008181">
    <property type="protein sequence ID" value="KKM80442.1"/>
    <property type="molecule type" value="Genomic_DNA"/>
</dbReference>
<dbReference type="InterPro" id="IPR011698">
    <property type="entry name" value="GATase_3"/>
</dbReference>
<dbReference type="SUPFAM" id="SSF52317">
    <property type="entry name" value="Class I glutamine amidotransferase-like"/>
    <property type="match status" value="1"/>
</dbReference>
<dbReference type="InterPro" id="IPR002586">
    <property type="entry name" value="CobQ/CobB/MinD/ParA_Nub-bd_dom"/>
</dbReference>
<dbReference type="HAMAP" id="MF_00027">
    <property type="entry name" value="CobB_CbiA"/>
    <property type="match status" value="1"/>
</dbReference>
<dbReference type="PANTHER" id="PTHR43873:SF1">
    <property type="entry name" value="COBYRINATE A,C-DIAMIDE SYNTHASE"/>
    <property type="match status" value="1"/>
</dbReference>
<evidence type="ECO:0000256" key="4">
    <source>
        <dbReference type="ARBA" id="ARBA00022840"/>
    </source>
</evidence>
<dbReference type="InterPro" id="IPR004484">
    <property type="entry name" value="CbiA/CobB_synth"/>
</dbReference>
<dbReference type="PANTHER" id="PTHR43873">
    <property type="entry name" value="COBYRINATE A,C-DIAMIDE SYNTHASE"/>
    <property type="match status" value="1"/>
</dbReference>
<dbReference type="Gene3D" id="3.40.50.300">
    <property type="entry name" value="P-loop containing nucleotide triphosphate hydrolases"/>
    <property type="match status" value="1"/>
</dbReference>
<dbReference type="NCBIfam" id="NF002204">
    <property type="entry name" value="PRK01077.1"/>
    <property type="match status" value="1"/>
</dbReference>
<dbReference type="AlphaFoldDB" id="A0A0F9NGA1"/>
<dbReference type="NCBIfam" id="TIGR00379">
    <property type="entry name" value="cobB"/>
    <property type="match status" value="1"/>
</dbReference>
<keyword evidence="5" id="KW-0460">Magnesium</keyword>
<reference evidence="9" key="1">
    <citation type="journal article" date="2015" name="Nature">
        <title>Complex archaea that bridge the gap between prokaryotes and eukaryotes.</title>
        <authorList>
            <person name="Spang A."/>
            <person name="Saw J.H."/>
            <person name="Jorgensen S.L."/>
            <person name="Zaremba-Niedzwiedzka K."/>
            <person name="Martijn J."/>
            <person name="Lind A.E."/>
            <person name="van Eijk R."/>
            <person name="Schleper C."/>
            <person name="Guy L."/>
            <person name="Ettema T.J."/>
        </authorList>
    </citation>
    <scope>NUCLEOTIDE SEQUENCE</scope>
</reference>
<dbReference type="PROSITE" id="PS51274">
    <property type="entry name" value="GATASE_COBBQ"/>
    <property type="match status" value="1"/>
</dbReference>
<dbReference type="InterPro" id="IPR029062">
    <property type="entry name" value="Class_I_gatase-like"/>
</dbReference>
<gene>
    <name evidence="9" type="ORF">LCGC14_1339760</name>
</gene>
<dbReference type="Gene3D" id="3.40.50.880">
    <property type="match status" value="1"/>
</dbReference>
<keyword evidence="4" id="KW-0067">ATP-binding</keyword>
<dbReference type="GO" id="GO:0005524">
    <property type="term" value="F:ATP binding"/>
    <property type="evidence" value="ECO:0007669"/>
    <property type="project" value="UniProtKB-KW"/>
</dbReference>
<accession>A0A0F9NGA1</accession>
<sequence length="474" mass="51387">MPTIPRVVVSGLRGGSGKTTLSIGLAAAFARRGLVVAPFKKGPDYIDAGWLAAATGRPCYNLDPYLIGDEWVLPSFLLRCQGADIALMEGNRGLFDGMDAEGTLSTARVARTIKSPVILIVDCTKATRTIAALVQGAKRFERGVYLAGVVLNMIGSKRQENVIRDAVQGQAGVPVLGAIPRLNSANMPERHMGLTPWQEHPEVSRAVKDAEELVERYVNVTAVLGVARSAPMLSMPRKAVRAIRSVTRVAGARPVIGVIKDSAFQFYYPENIEELKKRGAQIVEFSALKEKEIPELDALYIGGGFPETHAMALADNSVFRDSLKKAVEEGLPVYAECGGLMFLGKEIQMDGKTYPMAGVYPLSFTLETKPCAHGYTEIKVVKKNPFMKHGTVLKGHEFHYSEPIGGEVLLESAVKEFAFAFEMMRGRGIAGGRDGILYKNTIATYTHIHAVGSQAWVDGMLRAASVHAEARLKA</sequence>
<organism evidence="9">
    <name type="scientific">marine sediment metagenome</name>
    <dbReference type="NCBI Taxonomy" id="412755"/>
    <lineage>
        <taxon>unclassified sequences</taxon>
        <taxon>metagenomes</taxon>
        <taxon>ecological metagenomes</taxon>
    </lineage>
</organism>
<dbReference type="CDD" id="cd03130">
    <property type="entry name" value="GATase1_CobB"/>
    <property type="match status" value="1"/>
</dbReference>
<feature type="domain" description="CobB/CobQ-like glutamine amidotransferase" evidence="8">
    <location>
        <begin position="256"/>
        <end position="452"/>
    </location>
</feature>
<evidence type="ECO:0000256" key="3">
    <source>
        <dbReference type="ARBA" id="ARBA00022741"/>
    </source>
</evidence>
<keyword evidence="2" id="KW-0436">Ligase</keyword>
<dbReference type="GO" id="GO:0042242">
    <property type="term" value="F:cobyrinic acid a,c-diamide synthase activity"/>
    <property type="evidence" value="ECO:0007669"/>
    <property type="project" value="InterPro"/>
</dbReference>
<feature type="domain" description="CobQ/CobB/MinD/ParA nucleotide binding" evidence="7">
    <location>
        <begin position="8"/>
        <end position="192"/>
    </location>
</feature>
<comment type="caution">
    <text evidence="9">The sequence shown here is derived from an EMBL/GenBank/DDBJ whole genome shotgun (WGS) entry which is preliminary data.</text>
</comment>
<dbReference type="InterPro" id="IPR027417">
    <property type="entry name" value="P-loop_NTPase"/>
</dbReference>
<evidence type="ECO:0000259" key="7">
    <source>
        <dbReference type="Pfam" id="PF01656"/>
    </source>
</evidence>
<name>A0A0F9NGA1_9ZZZZ</name>
<evidence type="ECO:0000313" key="9">
    <source>
        <dbReference type="EMBL" id="KKM80442.1"/>
    </source>
</evidence>
<protein>
    <submittedName>
        <fullName evidence="9">Uncharacterized protein</fullName>
    </submittedName>
</protein>
<comment type="cofactor">
    <cofactor evidence="1">
        <name>Mg(2+)</name>
        <dbReference type="ChEBI" id="CHEBI:18420"/>
    </cofactor>
</comment>
<evidence type="ECO:0000256" key="6">
    <source>
        <dbReference type="ARBA" id="ARBA00022962"/>
    </source>
</evidence>
<evidence type="ECO:0000256" key="1">
    <source>
        <dbReference type="ARBA" id="ARBA00001946"/>
    </source>
</evidence>
<evidence type="ECO:0000256" key="5">
    <source>
        <dbReference type="ARBA" id="ARBA00022842"/>
    </source>
</evidence>